<dbReference type="Proteomes" id="UP000290289">
    <property type="component" value="Chromosome 3"/>
</dbReference>
<dbReference type="EMBL" id="RDQH01000329">
    <property type="protein sequence ID" value="RXI04256.1"/>
    <property type="molecule type" value="Genomic_DNA"/>
</dbReference>
<reference evidence="1 2" key="1">
    <citation type="submission" date="2018-10" db="EMBL/GenBank/DDBJ databases">
        <title>A high-quality apple genome assembly.</title>
        <authorList>
            <person name="Hu J."/>
        </authorList>
    </citation>
    <scope>NUCLEOTIDE SEQUENCE [LARGE SCALE GENOMIC DNA]</scope>
    <source>
        <strain evidence="2">cv. HFTH1</strain>
        <tissue evidence="1">Young leaf</tissue>
    </source>
</reference>
<dbReference type="AlphaFoldDB" id="A0A498KA65"/>
<dbReference type="PANTHER" id="PTHR47867:SF1">
    <property type="entry name" value="ADENINE NUCLEOTIDE ALPHA HYDROLASES-LIKE SUPERFAMILY PROTEIN"/>
    <property type="match status" value="1"/>
</dbReference>
<keyword evidence="2" id="KW-1185">Reference proteome</keyword>
<comment type="caution">
    <text evidence="1">The sequence shown here is derived from an EMBL/GenBank/DDBJ whole genome shotgun (WGS) entry which is preliminary data.</text>
</comment>
<evidence type="ECO:0000313" key="2">
    <source>
        <dbReference type="Proteomes" id="UP000290289"/>
    </source>
</evidence>
<dbReference type="PANTHER" id="PTHR47867">
    <property type="entry name" value="ADENINE NUCLEOTIDE ALPHA HYDROLASES-LIKE SUPERFAMILY PROTEIN"/>
    <property type="match status" value="1"/>
</dbReference>
<sequence>MVVADPTRESAGALQCAFSCKLILFFVENQNTWRNAFTTLLKIPSIASAAFATMSFEGTVGEDKVCECVQPKIRVRVERLAMEEGRDKACTILHQSDVLGVDTIVGEFSLSPFLFWGKQLRKNELKSNKLQITYVAWRASGEGDRHSGLLDRKYKRTCVAVQKKGLEDGGYLLNSRTHRNFWLLA</sequence>
<proteinExistence type="predicted"/>
<gene>
    <name evidence="1" type="ORF">DVH24_038530</name>
</gene>
<accession>A0A498KA65</accession>
<name>A0A498KA65_MALDO</name>
<protein>
    <submittedName>
        <fullName evidence="1">Uncharacterized protein</fullName>
    </submittedName>
</protein>
<organism evidence="1 2">
    <name type="scientific">Malus domestica</name>
    <name type="common">Apple</name>
    <name type="synonym">Pyrus malus</name>
    <dbReference type="NCBI Taxonomy" id="3750"/>
    <lineage>
        <taxon>Eukaryota</taxon>
        <taxon>Viridiplantae</taxon>
        <taxon>Streptophyta</taxon>
        <taxon>Embryophyta</taxon>
        <taxon>Tracheophyta</taxon>
        <taxon>Spermatophyta</taxon>
        <taxon>Magnoliopsida</taxon>
        <taxon>eudicotyledons</taxon>
        <taxon>Gunneridae</taxon>
        <taxon>Pentapetalae</taxon>
        <taxon>rosids</taxon>
        <taxon>fabids</taxon>
        <taxon>Rosales</taxon>
        <taxon>Rosaceae</taxon>
        <taxon>Amygdaloideae</taxon>
        <taxon>Maleae</taxon>
        <taxon>Malus</taxon>
    </lineage>
</organism>
<evidence type="ECO:0000313" key="1">
    <source>
        <dbReference type="EMBL" id="RXI04256.1"/>
    </source>
</evidence>